<dbReference type="Pfam" id="PF02775">
    <property type="entry name" value="TPP_enzyme_C"/>
    <property type="match status" value="1"/>
</dbReference>
<dbReference type="InterPro" id="IPR000399">
    <property type="entry name" value="TPP-bd_CS"/>
</dbReference>
<dbReference type="CDD" id="cd00568">
    <property type="entry name" value="TPP_enzymes"/>
    <property type="match status" value="1"/>
</dbReference>
<dbReference type="InterPro" id="IPR012000">
    <property type="entry name" value="Thiamin_PyroP_enz_cen_dom"/>
</dbReference>
<dbReference type="InterPro" id="IPR011766">
    <property type="entry name" value="TPP_enzyme_TPP-bd"/>
</dbReference>
<dbReference type="GO" id="GO:0030976">
    <property type="term" value="F:thiamine pyrophosphate binding"/>
    <property type="evidence" value="ECO:0007669"/>
    <property type="project" value="InterPro"/>
</dbReference>
<dbReference type="AlphaFoldDB" id="K2NWI8"/>
<dbReference type="GO" id="GO:0009097">
    <property type="term" value="P:isoleucine biosynthetic process"/>
    <property type="evidence" value="ECO:0007669"/>
    <property type="project" value="TreeGrafter"/>
</dbReference>
<dbReference type="Proteomes" id="UP000007374">
    <property type="component" value="Unassembled WGS sequence"/>
</dbReference>
<evidence type="ECO:0000256" key="1">
    <source>
        <dbReference type="ARBA" id="ARBA00007812"/>
    </source>
</evidence>
<evidence type="ECO:0000259" key="4">
    <source>
        <dbReference type="Pfam" id="PF00205"/>
    </source>
</evidence>
<dbReference type="GO" id="GO:0050660">
    <property type="term" value="F:flavin adenine dinucleotide binding"/>
    <property type="evidence" value="ECO:0007669"/>
    <property type="project" value="TreeGrafter"/>
</dbReference>
<dbReference type="SUPFAM" id="SSF52518">
    <property type="entry name" value="Thiamin diphosphate-binding fold (THDP-binding)"/>
    <property type="match status" value="2"/>
</dbReference>
<evidence type="ECO:0000256" key="2">
    <source>
        <dbReference type="ARBA" id="ARBA00023052"/>
    </source>
</evidence>
<dbReference type="FunFam" id="3.40.50.970:FF:000007">
    <property type="entry name" value="Acetolactate synthase"/>
    <property type="match status" value="1"/>
</dbReference>
<comment type="caution">
    <text evidence="7">The sequence shown here is derived from an EMBL/GenBank/DDBJ whole genome shotgun (WGS) entry which is preliminary data.</text>
</comment>
<dbReference type="GO" id="GO:0000287">
    <property type="term" value="F:magnesium ion binding"/>
    <property type="evidence" value="ECO:0007669"/>
    <property type="project" value="InterPro"/>
</dbReference>
<comment type="similarity">
    <text evidence="1 3">Belongs to the TPP enzyme family.</text>
</comment>
<dbReference type="NCBIfam" id="NF006052">
    <property type="entry name" value="PRK08199.1"/>
    <property type="match status" value="1"/>
</dbReference>
<dbReference type="PANTHER" id="PTHR18968">
    <property type="entry name" value="THIAMINE PYROPHOSPHATE ENZYMES"/>
    <property type="match status" value="1"/>
</dbReference>
<dbReference type="GO" id="GO:0003984">
    <property type="term" value="F:acetolactate synthase activity"/>
    <property type="evidence" value="ECO:0007669"/>
    <property type="project" value="TreeGrafter"/>
</dbReference>
<dbReference type="InterPro" id="IPR029035">
    <property type="entry name" value="DHS-like_NAD/FAD-binding_dom"/>
</dbReference>
<keyword evidence="2 3" id="KW-0786">Thiamine pyrophosphate</keyword>
<keyword evidence="8" id="KW-1185">Reference proteome</keyword>
<evidence type="ECO:0000259" key="6">
    <source>
        <dbReference type="Pfam" id="PF02776"/>
    </source>
</evidence>
<dbReference type="PROSITE" id="PS00187">
    <property type="entry name" value="TPP_ENZYMES"/>
    <property type="match status" value="1"/>
</dbReference>
<dbReference type="SUPFAM" id="SSF52467">
    <property type="entry name" value="DHS-like NAD/FAD-binding domain"/>
    <property type="match status" value="1"/>
</dbReference>
<evidence type="ECO:0000313" key="7">
    <source>
        <dbReference type="EMBL" id="EKF42164.1"/>
    </source>
</evidence>
<dbReference type="InterPro" id="IPR012001">
    <property type="entry name" value="Thiamin_PyroP_enz_TPP-bd_dom"/>
</dbReference>
<reference evidence="7 8" key="1">
    <citation type="journal article" date="2012" name="J. Bacteriol.">
        <title>Genome Sequence of Nitratireductor indicus Type Strain C115.</title>
        <authorList>
            <person name="Lai Q."/>
            <person name="Li G."/>
            <person name="Yu Z."/>
            <person name="Shao Z."/>
        </authorList>
    </citation>
    <scope>NUCLEOTIDE SEQUENCE [LARGE SCALE GENOMIC DNA]</scope>
    <source>
        <strain evidence="7 8">C115</strain>
    </source>
</reference>
<feature type="domain" description="Thiamine pyrophosphate enzyme TPP-binding" evidence="5">
    <location>
        <begin position="363"/>
        <end position="508"/>
    </location>
</feature>
<dbReference type="Pfam" id="PF02776">
    <property type="entry name" value="TPP_enzyme_N"/>
    <property type="match status" value="1"/>
</dbReference>
<dbReference type="PATRIC" id="fig|1231190.3.peg.2386"/>
<dbReference type="STRING" id="721133.SAMN05216176_107209"/>
<dbReference type="GO" id="GO:0005948">
    <property type="term" value="C:acetolactate synthase complex"/>
    <property type="evidence" value="ECO:0007669"/>
    <property type="project" value="TreeGrafter"/>
</dbReference>
<dbReference type="CDD" id="cd07035">
    <property type="entry name" value="TPP_PYR_POX_like"/>
    <property type="match status" value="1"/>
</dbReference>
<sequence length="530" mass="57074">MPGESYLPVLDALHDARGEIDLVVCRQEGGAANMADAYGKLTGRPGVCFVTRGPGATNASIGVHTAFQDSTPMVLFVGQVGSDIKDREGFQEVDFRAMFSPLAKWAAEISDPARIPEYVHRAFQTAMAGRPGPVVLALPEDVLSGVVAGDVSPGRPAQLVPAAPLGDRIARLQEMVEAAERPLMIIGGGGWSQEAGRATETFAERFGVGIVASLRCQDYVSNSHPHYIGHLAIGADPKLVKHLKEADLLIVLGSRLGEMTTAGYTLVQPPQPSVKMIHVYPDPEELGRVYQADLPINAATGETAKVLSQLTPGREKKSSWLAECRADYEASLQPVERGLKLDLADVIVKMRSRLPADTVVTNGAGNYTGWVHVYWPFETYRSQLAPTSGAMGYGVPAAVAAKLTFPERMVVAFAGDGCFLMNGQELATAVQYNAKVLFIVVNNGMYGTIRMHQERDFPHRISGTDLVNPDFAALARAYGLHGEQVETIEDFDAALERALAADTAALIELKVDPEAISVRSTITKLREAKR</sequence>
<dbReference type="eggNOG" id="COG0028">
    <property type="taxonomic scope" value="Bacteria"/>
</dbReference>
<accession>K2NWI8</accession>
<dbReference type="InterPro" id="IPR029061">
    <property type="entry name" value="THDP-binding"/>
</dbReference>
<dbReference type="PANTHER" id="PTHR18968:SF120">
    <property type="entry name" value="ACETOLACTATE SYNTHASE LARGE SUBUNIT"/>
    <property type="match status" value="1"/>
</dbReference>
<dbReference type="InterPro" id="IPR045229">
    <property type="entry name" value="TPP_enz"/>
</dbReference>
<dbReference type="Gene3D" id="3.40.50.970">
    <property type="match status" value="2"/>
</dbReference>
<proteinExistence type="inferred from homology"/>
<feature type="domain" description="Thiamine pyrophosphate enzyme central" evidence="4">
    <location>
        <begin position="169"/>
        <end position="305"/>
    </location>
</feature>
<organism evidence="7 8">
    <name type="scientific">Nitratireductor indicus C115</name>
    <dbReference type="NCBI Taxonomy" id="1231190"/>
    <lineage>
        <taxon>Bacteria</taxon>
        <taxon>Pseudomonadati</taxon>
        <taxon>Pseudomonadota</taxon>
        <taxon>Alphaproteobacteria</taxon>
        <taxon>Hyphomicrobiales</taxon>
        <taxon>Phyllobacteriaceae</taxon>
        <taxon>Nitratireductor</taxon>
    </lineage>
</organism>
<dbReference type="Gene3D" id="3.40.50.1220">
    <property type="entry name" value="TPP-binding domain"/>
    <property type="match status" value="1"/>
</dbReference>
<protein>
    <submittedName>
        <fullName evidence="7">Thiamine pyrophosphate protein</fullName>
    </submittedName>
</protein>
<feature type="domain" description="Thiamine pyrophosphate enzyme N-terminal TPP-binding" evidence="6">
    <location>
        <begin position="2"/>
        <end position="97"/>
    </location>
</feature>
<evidence type="ECO:0000256" key="3">
    <source>
        <dbReference type="RuleBase" id="RU362132"/>
    </source>
</evidence>
<dbReference type="Pfam" id="PF00205">
    <property type="entry name" value="TPP_enzyme_M"/>
    <property type="match status" value="1"/>
</dbReference>
<dbReference type="EMBL" id="AMSI01000007">
    <property type="protein sequence ID" value="EKF42164.1"/>
    <property type="molecule type" value="Genomic_DNA"/>
</dbReference>
<evidence type="ECO:0000313" key="8">
    <source>
        <dbReference type="Proteomes" id="UP000007374"/>
    </source>
</evidence>
<name>K2NWI8_9HYPH</name>
<gene>
    <name evidence="7" type="ORF">NA8A_11465</name>
</gene>
<evidence type="ECO:0000259" key="5">
    <source>
        <dbReference type="Pfam" id="PF02775"/>
    </source>
</evidence>
<dbReference type="GO" id="GO:0009099">
    <property type="term" value="P:L-valine biosynthetic process"/>
    <property type="evidence" value="ECO:0007669"/>
    <property type="project" value="TreeGrafter"/>
</dbReference>